<dbReference type="GO" id="GO:0005634">
    <property type="term" value="C:nucleus"/>
    <property type="evidence" value="ECO:0007669"/>
    <property type="project" value="TreeGrafter"/>
</dbReference>
<keyword evidence="10" id="KW-0333">Golgi apparatus</keyword>
<evidence type="ECO:0000256" key="7">
    <source>
        <dbReference type="ARBA" id="ARBA00022777"/>
    </source>
</evidence>
<dbReference type="PANTHER" id="PTHR11042">
    <property type="entry name" value="EUKARYOTIC TRANSLATION INITIATION FACTOR 2-ALPHA KINASE EIF2-ALPHA KINASE -RELATED"/>
    <property type="match status" value="1"/>
</dbReference>
<dbReference type="Gene3D" id="3.30.200.20">
    <property type="entry name" value="Phosphorylase Kinase, domain 1"/>
    <property type="match status" value="1"/>
</dbReference>
<evidence type="ECO:0000256" key="16">
    <source>
        <dbReference type="PROSITE-ProRule" id="PRU10141"/>
    </source>
</evidence>
<proteinExistence type="inferred from homology"/>
<evidence type="ECO:0000256" key="17">
    <source>
        <dbReference type="SAM" id="MobiDB-lite"/>
    </source>
</evidence>
<evidence type="ECO:0000256" key="11">
    <source>
        <dbReference type="ARBA" id="ARBA00023136"/>
    </source>
</evidence>
<comment type="catalytic activity">
    <reaction evidence="15">
        <text>L-seryl-[protein] + ATP = O-phospho-L-seryl-[protein] + ADP + H(+)</text>
        <dbReference type="Rhea" id="RHEA:17989"/>
        <dbReference type="Rhea" id="RHEA-COMP:9863"/>
        <dbReference type="Rhea" id="RHEA-COMP:11604"/>
        <dbReference type="ChEBI" id="CHEBI:15378"/>
        <dbReference type="ChEBI" id="CHEBI:29999"/>
        <dbReference type="ChEBI" id="CHEBI:30616"/>
        <dbReference type="ChEBI" id="CHEBI:83421"/>
        <dbReference type="ChEBI" id="CHEBI:456216"/>
        <dbReference type="EC" id="2.7.11.1"/>
    </reaction>
</comment>
<dbReference type="Pfam" id="PF00069">
    <property type="entry name" value="Pkinase"/>
    <property type="match status" value="1"/>
</dbReference>
<reference evidence="19" key="1">
    <citation type="journal article" date="2017" name="Parasit. Vectors">
        <title>Sialotranscriptomics of Rhipicephalus zambeziensis reveals intricate expression profiles of secretory proteins and suggests tight temporal transcriptional regulation during blood-feeding.</title>
        <authorList>
            <person name="de Castro M.H."/>
            <person name="de Klerk D."/>
            <person name="Pienaar R."/>
            <person name="Rees D.J.G."/>
            <person name="Mans B.J."/>
        </authorList>
    </citation>
    <scope>NUCLEOTIDE SEQUENCE</scope>
    <source>
        <tissue evidence="19">Salivary glands</tissue>
    </source>
</reference>
<sequence length="507" mass="58378">MSELPRPDPVFFEDSQPLLTKKDCQARRRQRLRPPRVPSVDRSSWRLDLPRQAQSVSFSGSESSFCSRHYNKHSPTSYLHQCFQVDQKLGEGSFGVVYKVRCLDDGRWYAVKVASRQFRGQRDRRLKLQEVAKHELLPPHPHCVRFIKAWEEDHRLYIQTELCECSLAAYAEKHHNLSERLVLEFLVDLLLGVKHLHDHNLAHLDIKPENIFISRDGYYKLGDFGLVLDLKQDDSSDPLEGDPCYLAPELMEGNFTRAADIFSLGITALELACDLELPSRGGNWHALRSGTLPHYIAQRLSPQLRNVIPLMMQPDPKQRITADQLLALPEIHRVRLWRRLYVTRRRAIAWVQDLLLLTWFWMQSFLESAWRFPLSCIKTFVASSHPSVSCPMQALNVDHFSDDETFGDSSLNRALEDQDIFGANFSGFERSFGDGEYSPKRSTPKPLRHRSDHRLHSTPTALFTSRRSRFDSAIKPVPFNLSANDVMVKKLFPADEEEVCSSAEDSL</sequence>
<keyword evidence="8 16" id="KW-0067">ATP-binding</keyword>
<dbReference type="GO" id="GO:0110031">
    <property type="term" value="P:negative regulation of G2/MI transition of meiotic cell cycle"/>
    <property type="evidence" value="ECO:0007669"/>
    <property type="project" value="TreeGrafter"/>
</dbReference>
<dbReference type="SMART" id="SM00220">
    <property type="entry name" value="S_TKc"/>
    <property type="match status" value="1"/>
</dbReference>
<name>A0A224Z3J7_9ACAR</name>
<evidence type="ECO:0000256" key="1">
    <source>
        <dbReference type="ARBA" id="ARBA00004395"/>
    </source>
</evidence>
<dbReference type="GO" id="GO:0000139">
    <property type="term" value="C:Golgi membrane"/>
    <property type="evidence" value="ECO:0007669"/>
    <property type="project" value="UniProtKB-SubCell"/>
</dbReference>
<dbReference type="InterPro" id="IPR000719">
    <property type="entry name" value="Prot_kinase_dom"/>
</dbReference>
<dbReference type="GO" id="GO:0051321">
    <property type="term" value="P:meiotic cell cycle"/>
    <property type="evidence" value="ECO:0007669"/>
    <property type="project" value="TreeGrafter"/>
</dbReference>
<keyword evidence="6 16" id="KW-0547">Nucleotide-binding</keyword>
<accession>A0A224Z3J7</accession>
<protein>
    <recommendedName>
        <fullName evidence="2">non-specific serine/threonine protein kinase</fullName>
        <ecNumber evidence="2">2.7.11.1</ecNumber>
    </recommendedName>
</protein>
<dbReference type="EC" id="2.7.11.1" evidence="2"/>
<evidence type="ECO:0000313" key="19">
    <source>
        <dbReference type="EMBL" id="MAA20804.1"/>
    </source>
</evidence>
<dbReference type="InterPro" id="IPR011009">
    <property type="entry name" value="Kinase-like_dom_sf"/>
</dbReference>
<feature type="region of interest" description="Disordered" evidence="17">
    <location>
        <begin position="432"/>
        <end position="452"/>
    </location>
</feature>
<dbReference type="PROSITE" id="PS00108">
    <property type="entry name" value="PROTEIN_KINASE_ST"/>
    <property type="match status" value="1"/>
</dbReference>
<dbReference type="GO" id="GO:0046872">
    <property type="term" value="F:metal ion binding"/>
    <property type="evidence" value="ECO:0007669"/>
    <property type="project" value="UniProtKB-KW"/>
</dbReference>
<evidence type="ECO:0000256" key="5">
    <source>
        <dbReference type="ARBA" id="ARBA00022723"/>
    </source>
</evidence>
<keyword evidence="9" id="KW-0460">Magnesium</keyword>
<evidence type="ECO:0000256" key="6">
    <source>
        <dbReference type="ARBA" id="ARBA00022741"/>
    </source>
</evidence>
<dbReference type="FunFam" id="1.10.510.10:FF:000315">
    <property type="entry name" value="membrane-associated tyrosine- and threonine-specific cdc2-inhibitory kinase"/>
    <property type="match status" value="1"/>
</dbReference>
<keyword evidence="5" id="KW-0479">Metal-binding</keyword>
<dbReference type="EMBL" id="GFPF01009658">
    <property type="protein sequence ID" value="MAA20804.1"/>
    <property type="molecule type" value="Transcribed_RNA"/>
</dbReference>
<evidence type="ECO:0000256" key="13">
    <source>
        <dbReference type="ARBA" id="ARBA00037982"/>
    </source>
</evidence>
<evidence type="ECO:0000256" key="9">
    <source>
        <dbReference type="ARBA" id="ARBA00022842"/>
    </source>
</evidence>
<evidence type="ECO:0000256" key="15">
    <source>
        <dbReference type="ARBA" id="ARBA00048679"/>
    </source>
</evidence>
<dbReference type="SUPFAM" id="SSF56112">
    <property type="entry name" value="Protein kinase-like (PK-like)"/>
    <property type="match status" value="1"/>
</dbReference>
<organism evidence="19">
    <name type="scientific">Rhipicephalus zambeziensis</name>
    <dbReference type="NCBI Taxonomy" id="60191"/>
    <lineage>
        <taxon>Eukaryota</taxon>
        <taxon>Metazoa</taxon>
        <taxon>Ecdysozoa</taxon>
        <taxon>Arthropoda</taxon>
        <taxon>Chelicerata</taxon>
        <taxon>Arachnida</taxon>
        <taxon>Acari</taxon>
        <taxon>Parasitiformes</taxon>
        <taxon>Ixodida</taxon>
        <taxon>Ixodoidea</taxon>
        <taxon>Ixodidae</taxon>
        <taxon>Rhipicephalinae</taxon>
        <taxon>Rhipicephalus</taxon>
        <taxon>Rhipicephalus</taxon>
    </lineage>
</organism>
<feature type="compositionally biased region" description="Basic residues" evidence="17">
    <location>
        <begin position="442"/>
        <end position="452"/>
    </location>
</feature>
<evidence type="ECO:0000256" key="14">
    <source>
        <dbReference type="ARBA" id="ARBA00047899"/>
    </source>
</evidence>
<evidence type="ECO:0000256" key="8">
    <source>
        <dbReference type="ARBA" id="ARBA00022840"/>
    </source>
</evidence>
<evidence type="ECO:0000256" key="2">
    <source>
        <dbReference type="ARBA" id="ARBA00012513"/>
    </source>
</evidence>
<keyword evidence="12" id="KW-0131">Cell cycle</keyword>
<keyword evidence="11" id="KW-0472">Membrane</keyword>
<dbReference type="InterPro" id="IPR017441">
    <property type="entry name" value="Protein_kinase_ATP_BS"/>
</dbReference>
<evidence type="ECO:0000256" key="12">
    <source>
        <dbReference type="ARBA" id="ARBA00023306"/>
    </source>
</evidence>
<evidence type="ECO:0000256" key="4">
    <source>
        <dbReference type="ARBA" id="ARBA00022679"/>
    </source>
</evidence>
<dbReference type="PANTHER" id="PTHR11042:SF183">
    <property type="entry name" value="MEMBRANE-ASSOCIATED TYROSINE- AND THREONINE-SPECIFIC CDC2-INHIBITORY KINASE"/>
    <property type="match status" value="1"/>
</dbReference>
<feature type="domain" description="Protein kinase" evidence="18">
    <location>
        <begin position="83"/>
        <end position="331"/>
    </location>
</feature>
<dbReference type="AlphaFoldDB" id="A0A224Z3J7"/>
<evidence type="ECO:0000256" key="10">
    <source>
        <dbReference type="ARBA" id="ARBA00023034"/>
    </source>
</evidence>
<evidence type="ECO:0000259" key="18">
    <source>
        <dbReference type="PROSITE" id="PS50011"/>
    </source>
</evidence>
<comment type="similarity">
    <text evidence="13">Belongs to the protein kinase superfamily. Ser/Thr protein kinase family. GCN2 subfamily.</text>
</comment>
<dbReference type="GO" id="GO:0005524">
    <property type="term" value="F:ATP binding"/>
    <property type="evidence" value="ECO:0007669"/>
    <property type="project" value="UniProtKB-UniRule"/>
</dbReference>
<dbReference type="InterPro" id="IPR050339">
    <property type="entry name" value="CC_SR_Kinase"/>
</dbReference>
<keyword evidence="4" id="KW-0808">Transferase</keyword>
<dbReference type="PROSITE" id="PS50011">
    <property type="entry name" value="PROTEIN_KINASE_DOM"/>
    <property type="match status" value="1"/>
</dbReference>
<comment type="catalytic activity">
    <reaction evidence="14">
        <text>L-threonyl-[protein] + ATP = O-phospho-L-threonyl-[protein] + ADP + H(+)</text>
        <dbReference type="Rhea" id="RHEA:46608"/>
        <dbReference type="Rhea" id="RHEA-COMP:11060"/>
        <dbReference type="Rhea" id="RHEA-COMP:11605"/>
        <dbReference type="ChEBI" id="CHEBI:15378"/>
        <dbReference type="ChEBI" id="CHEBI:30013"/>
        <dbReference type="ChEBI" id="CHEBI:30616"/>
        <dbReference type="ChEBI" id="CHEBI:61977"/>
        <dbReference type="ChEBI" id="CHEBI:456216"/>
        <dbReference type="EC" id="2.7.11.1"/>
    </reaction>
</comment>
<evidence type="ECO:0000256" key="3">
    <source>
        <dbReference type="ARBA" id="ARBA00022527"/>
    </source>
</evidence>
<dbReference type="GO" id="GO:0004674">
    <property type="term" value="F:protein serine/threonine kinase activity"/>
    <property type="evidence" value="ECO:0007669"/>
    <property type="project" value="UniProtKB-KW"/>
</dbReference>
<comment type="subcellular location">
    <subcellularLocation>
        <location evidence="1">Golgi apparatus membrane</location>
        <topology evidence="1">Peripheral membrane protein</topology>
    </subcellularLocation>
</comment>
<dbReference type="Gene3D" id="1.10.510.10">
    <property type="entry name" value="Transferase(Phosphotransferase) domain 1"/>
    <property type="match status" value="1"/>
</dbReference>
<keyword evidence="7 19" id="KW-0418">Kinase</keyword>
<dbReference type="InterPro" id="IPR008271">
    <property type="entry name" value="Ser/Thr_kinase_AS"/>
</dbReference>
<keyword evidence="3" id="KW-0723">Serine/threonine-protein kinase</keyword>
<feature type="binding site" evidence="16">
    <location>
        <position position="112"/>
    </location>
    <ligand>
        <name>ATP</name>
        <dbReference type="ChEBI" id="CHEBI:30616"/>
    </ligand>
</feature>
<dbReference type="PROSITE" id="PS00107">
    <property type="entry name" value="PROTEIN_KINASE_ATP"/>
    <property type="match status" value="1"/>
</dbReference>